<evidence type="ECO:0000313" key="1">
    <source>
        <dbReference type="EMBL" id="KZN61385.1"/>
    </source>
</evidence>
<comment type="caution">
    <text evidence="1">The sequence shown here is derived from an EMBL/GenBank/DDBJ whole genome shotgun (WGS) entry which is preliminary data.</text>
</comment>
<dbReference type="PATRIC" id="fig|1365257.3.peg.4270"/>
<dbReference type="Proteomes" id="UP000076661">
    <property type="component" value="Unassembled WGS sequence"/>
</dbReference>
<evidence type="ECO:0000313" key="2">
    <source>
        <dbReference type="Proteomes" id="UP000076661"/>
    </source>
</evidence>
<proteinExistence type="predicted"/>
<dbReference type="EMBL" id="AUXX01000045">
    <property type="protein sequence ID" value="KZN61385.1"/>
    <property type="molecule type" value="Genomic_DNA"/>
</dbReference>
<sequence>MSLLAITGLNSDSERQLPHYLSVWSQLNQTRDYITEKEQAERCVRV</sequence>
<accession>A0A167JMY8</accession>
<name>A0A167JMY8_9GAMM</name>
<gene>
    <name evidence="1" type="ORF">N478_04780</name>
</gene>
<reference evidence="1 2" key="1">
    <citation type="submission" date="2013-07" db="EMBL/GenBank/DDBJ databases">
        <title>Comparative Genomic and Metabolomic Analysis of Twelve Strains of Pseudoalteromonas luteoviolacea.</title>
        <authorList>
            <person name="Vynne N.G."/>
            <person name="Mansson M."/>
            <person name="Gram L."/>
        </authorList>
    </citation>
    <scope>NUCLEOTIDE SEQUENCE [LARGE SCALE GENOMIC DNA]</scope>
    <source>
        <strain evidence="1 2">S4060-1</strain>
    </source>
</reference>
<organism evidence="1 2">
    <name type="scientific">Pseudoalteromonas luteoviolacea S4060-1</name>
    <dbReference type="NCBI Taxonomy" id="1365257"/>
    <lineage>
        <taxon>Bacteria</taxon>
        <taxon>Pseudomonadati</taxon>
        <taxon>Pseudomonadota</taxon>
        <taxon>Gammaproteobacteria</taxon>
        <taxon>Alteromonadales</taxon>
        <taxon>Pseudoalteromonadaceae</taxon>
        <taxon>Pseudoalteromonas</taxon>
    </lineage>
</organism>
<dbReference type="AlphaFoldDB" id="A0A167JMY8"/>
<protein>
    <submittedName>
        <fullName evidence="1">Uncharacterized protein</fullName>
    </submittedName>
</protein>